<evidence type="ECO:0000313" key="8">
    <source>
        <dbReference type="EMBL" id="KFI40456.1"/>
    </source>
</evidence>
<dbReference type="PROSITE" id="PS51935">
    <property type="entry name" value="NLPC_P60"/>
    <property type="match status" value="1"/>
</dbReference>
<dbReference type="STRING" id="1437605.AB656_04410"/>
<dbReference type="GO" id="GO:0006508">
    <property type="term" value="P:proteolysis"/>
    <property type="evidence" value="ECO:0007669"/>
    <property type="project" value="UniProtKB-KW"/>
</dbReference>
<keyword evidence="9" id="KW-1185">Reference proteome</keyword>
<reference evidence="8 9" key="1">
    <citation type="submission" date="2014-03" db="EMBL/GenBank/DDBJ databases">
        <title>Genomics of Bifidobacteria.</title>
        <authorList>
            <person name="Ventura M."/>
            <person name="Milani C."/>
            <person name="Lugli G.A."/>
        </authorList>
    </citation>
    <scope>NUCLEOTIDE SEQUENCE [LARGE SCALE GENOMIC DNA]</scope>
    <source>
        <strain evidence="8 9">DSM 22766</strain>
    </source>
</reference>
<dbReference type="PANTHER" id="PTHR47053">
    <property type="entry name" value="MUREIN DD-ENDOPEPTIDASE MEPH-RELATED"/>
    <property type="match status" value="1"/>
</dbReference>
<name>A0A086Z1Q6_9BIFI</name>
<dbReference type="Gene3D" id="3.90.1720.10">
    <property type="entry name" value="endopeptidase domain like (from Nostoc punctiforme)"/>
    <property type="match status" value="1"/>
</dbReference>
<dbReference type="PROSITE" id="PS51257">
    <property type="entry name" value="PROKAR_LIPOPROTEIN"/>
    <property type="match status" value="1"/>
</dbReference>
<evidence type="ECO:0000259" key="7">
    <source>
        <dbReference type="PROSITE" id="PS51935"/>
    </source>
</evidence>
<evidence type="ECO:0000256" key="3">
    <source>
        <dbReference type="ARBA" id="ARBA00022801"/>
    </source>
</evidence>
<feature type="compositionally biased region" description="Low complexity" evidence="5">
    <location>
        <begin position="105"/>
        <end position="126"/>
    </location>
</feature>
<dbReference type="Pfam" id="PF00877">
    <property type="entry name" value="NLPC_P60"/>
    <property type="match status" value="1"/>
</dbReference>
<dbReference type="EMBL" id="JGYK01000001">
    <property type="protein sequence ID" value="KFI40456.1"/>
    <property type="molecule type" value="Genomic_DNA"/>
</dbReference>
<evidence type="ECO:0000256" key="5">
    <source>
        <dbReference type="SAM" id="MobiDB-lite"/>
    </source>
</evidence>
<protein>
    <submittedName>
        <fullName evidence="8">Invasion-associated protein</fullName>
        <ecNumber evidence="8">3.4.19.11</ecNumber>
    </submittedName>
</protein>
<feature type="chain" id="PRO_5001817902" evidence="6">
    <location>
        <begin position="32"/>
        <end position="246"/>
    </location>
</feature>
<sequence>MNIQRKTWTTAAASVLACSTLLAGFSAVAFADTQSSAATVTSSRSFRSADQPRKNLLAESTSTSVDTNSNWGGIESLNVPQTKSQAEKDAEVKAQAEANAKKAQQEAAASQQRSLSVSRSASRSALPSKDAPASASGQAVLDYATTFLGIPYKSGGNTPDEGFDCSGFTRYVYAHFGINLPRIANAQRVGQQVSNPSTGDLMVAKDGSHVAIYISGGSMIHAPQPGQSVKIQAIYNPGGWDFYRVL</sequence>
<feature type="compositionally biased region" description="Polar residues" evidence="5">
    <location>
        <begin position="58"/>
        <end position="71"/>
    </location>
</feature>
<dbReference type="RefSeq" id="WP_033503570.1">
    <property type="nucleotide sequence ID" value="NZ_CP011786.1"/>
</dbReference>
<feature type="compositionally biased region" description="Basic and acidic residues" evidence="5">
    <location>
        <begin position="85"/>
        <end position="104"/>
    </location>
</feature>
<evidence type="ECO:0000256" key="4">
    <source>
        <dbReference type="ARBA" id="ARBA00022807"/>
    </source>
</evidence>
<dbReference type="InterPro" id="IPR038765">
    <property type="entry name" value="Papain-like_cys_pep_sf"/>
</dbReference>
<evidence type="ECO:0000313" key="9">
    <source>
        <dbReference type="Proteomes" id="UP000029015"/>
    </source>
</evidence>
<feature type="signal peptide" evidence="6">
    <location>
        <begin position="1"/>
        <end position="31"/>
    </location>
</feature>
<dbReference type="eggNOG" id="COG0791">
    <property type="taxonomic scope" value="Bacteria"/>
</dbReference>
<keyword evidence="4" id="KW-0788">Thiol protease</keyword>
<comment type="similarity">
    <text evidence="1">Belongs to the peptidase C40 family.</text>
</comment>
<feature type="domain" description="NlpC/P60" evidence="7">
    <location>
        <begin position="134"/>
        <end position="246"/>
    </location>
</feature>
<evidence type="ECO:0000256" key="6">
    <source>
        <dbReference type="SAM" id="SignalP"/>
    </source>
</evidence>
<dbReference type="InterPro" id="IPR000064">
    <property type="entry name" value="NLP_P60_dom"/>
</dbReference>
<accession>A0A086Z1Q6</accession>
<dbReference type="GO" id="GO:0008234">
    <property type="term" value="F:cysteine-type peptidase activity"/>
    <property type="evidence" value="ECO:0007669"/>
    <property type="project" value="UniProtKB-KW"/>
</dbReference>
<dbReference type="Proteomes" id="UP000029015">
    <property type="component" value="Unassembled WGS sequence"/>
</dbReference>
<feature type="region of interest" description="Disordered" evidence="5">
    <location>
        <begin position="40"/>
        <end position="135"/>
    </location>
</feature>
<dbReference type="SUPFAM" id="SSF54001">
    <property type="entry name" value="Cysteine proteinases"/>
    <property type="match status" value="1"/>
</dbReference>
<dbReference type="EC" id="3.4.19.11" evidence="8"/>
<keyword evidence="3 8" id="KW-0378">Hydrolase</keyword>
<comment type="caution">
    <text evidence="8">The sequence shown here is derived from an EMBL/GenBank/DDBJ whole genome shotgun (WGS) entry which is preliminary data.</text>
</comment>
<keyword evidence="6" id="KW-0732">Signal</keyword>
<dbReference type="AlphaFoldDB" id="A0A086Z1Q6"/>
<organism evidence="8 9">
    <name type="scientific">Bifidobacterium actinocoloniiforme DSM 22766</name>
    <dbReference type="NCBI Taxonomy" id="1437605"/>
    <lineage>
        <taxon>Bacteria</taxon>
        <taxon>Bacillati</taxon>
        <taxon>Actinomycetota</taxon>
        <taxon>Actinomycetes</taxon>
        <taxon>Bifidobacteriales</taxon>
        <taxon>Bifidobacteriaceae</taxon>
        <taxon>Bifidobacterium</taxon>
    </lineage>
</organism>
<dbReference type="PANTHER" id="PTHR47053:SF1">
    <property type="entry name" value="MUREIN DD-ENDOPEPTIDASE MEPH-RELATED"/>
    <property type="match status" value="1"/>
</dbReference>
<proteinExistence type="inferred from homology"/>
<evidence type="ECO:0000256" key="2">
    <source>
        <dbReference type="ARBA" id="ARBA00022670"/>
    </source>
</evidence>
<evidence type="ECO:0000256" key="1">
    <source>
        <dbReference type="ARBA" id="ARBA00007074"/>
    </source>
</evidence>
<dbReference type="OrthoDB" id="9815778at2"/>
<gene>
    <name evidence="8" type="ORF">BACT_1160</name>
</gene>
<dbReference type="InterPro" id="IPR051202">
    <property type="entry name" value="Peptidase_C40"/>
</dbReference>
<keyword evidence="2" id="KW-0645">Protease</keyword>